<organism evidence="1 2">
    <name type="scientific">Flavobacterium phage FpV4</name>
    <dbReference type="NCBI Taxonomy" id="1740108"/>
    <lineage>
        <taxon>Viruses</taxon>
        <taxon>Duplodnaviria</taxon>
        <taxon>Heunggongvirae</taxon>
        <taxon>Uroviricota</taxon>
        <taxon>Caudoviricetes</taxon>
        <taxon>Fipvunavirus</taxon>
        <taxon>Fipvunavirus Fpv4</taxon>
    </lineage>
</organism>
<dbReference type="KEGG" id="vg:40069632"/>
<proteinExistence type="predicted"/>
<keyword evidence="2" id="KW-1185">Reference proteome</keyword>
<evidence type="ECO:0000313" key="1">
    <source>
        <dbReference type="EMBL" id="ALN97172.1"/>
    </source>
</evidence>
<dbReference type="GeneID" id="40069632"/>
<dbReference type="Gene3D" id="3.40.50.300">
    <property type="entry name" value="P-loop containing nucleotide triphosphate hydrolases"/>
    <property type="match status" value="1"/>
</dbReference>
<dbReference type="RefSeq" id="YP_009594115.1">
    <property type="nucleotide sequence ID" value="NC_041872.1"/>
</dbReference>
<evidence type="ECO:0000313" key="2">
    <source>
        <dbReference type="Proteomes" id="UP000221857"/>
    </source>
</evidence>
<reference evidence="1 2" key="1">
    <citation type="journal article" date="2016" name="PLoS ONE">
        <title>Comparative Genome Analysis Provides Insights into the Pathogenicity of Flavobacterium psychrophilum.</title>
        <authorList>
            <person name="Castillo D."/>
            <person name="Christiansen R.H."/>
            <person name="Dalsgaard I."/>
            <person name="Madsen L."/>
            <person name="Espejo R."/>
            <person name="Middelboe M."/>
        </authorList>
    </citation>
    <scope>NUCLEOTIDE SEQUENCE [LARGE SCALE GENOMIC DNA]</scope>
</reference>
<dbReference type="EMBL" id="KT876724">
    <property type="protein sequence ID" value="ALN97172.1"/>
    <property type="molecule type" value="Genomic_DNA"/>
</dbReference>
<dbReference type="InterPro" id="IPR027417">
    <property type="entry name" value="P-loop_NTPase"/>
</dbReference>
<dbReference type="Proteomes" id="UP000221857">
    <property type="component" value="Segment"/>
</dbReference>
<protein>
    <submittedName>
        <fullName evidence="1">Uncharacterized protein</fullName>
    </submittedName>
</protein>
<accession>A0A141HR61</accession>
<sequence length="403" mass="46229">MNLIEAYKKGQEGANKGLPMGEGLENISAAINDLQRAMIYVVAGAAKGGKSTLVDAGFVIGPCLFVINNNFTYLKLLNDGFTKEQIKSIHNISYIDLEIIYYSYEIDRISKEFDFVAHFLNYDFGIQNISLDEGVLYEGKNIIELSSNYLRGILSDDNGKMIKVKPSIFEAIKTVYENRIIPLFGEYDVKGDLIKKGIISFFENKDNPTGIRNSLIKHAELNGKITYSKFTGADGKIHKRIVKYEPSNPEKYTFVITDHLRKLIPERGFNAKQTVDKFSEYAVEMKISFKYSFVHIIHLNRSMTDTNRIKQQDDMLYPNSDDVKETGNLAEDCDVMLTIFNPNDDRYNLTKHFGKMIKDRANNLLYPYMRSIHLVESRHTIYPKHFRVDMLGGIKKFKQLIIK</sequence>
<name>A0A141HR61_9CAUD</name>